<evidence type="ECO:0000313" key="1">
    <source>
        <dbReference type="EMBL" id="UGO52625.1"/>
    </source>
</evidence>
<dbReference type="EMBL" id="OL539450">
    <property type="protein sequence ID" value="UGO52625.1"/>
    <property type="molecule type" value="Genomic_DNA"/>
</dbReference>
<accession>A0AC61TPY3</accession>
<keyword evidence="2" id="KW-1185">Reference proteome</keyword>
<evidence type="ECO:0000313" key="2">
    <source>
        <dbReference type="Proteomes" id="UP000827631"/>
    </source>
</evidence>
<organism evidence="1 2">
    <name type="scientific">Klebsiella phage vB_KpnD_Opt-817</name>
    <dbReference type="NCBI Taxonomy" id="2902680"/>
    <lineage>
        <taxon>Viruses</taxon>
        <taxon>Duplodnaviria</taxon>
        <taxon>Heunggongvirae</taxon>
        <taxon>Uroviricota</taxon>
        <taxon>Caudoviricetes</taxon>
        <taxon>Drexlerviridae</taxon>
        <taxon>Webervirus</taxon>
        <taxon>Webervirus Opt817</taxon>
    </lineage>
</organism>
<sequence length="86" mass="9654">MALLKRNKPIRSNAMNDNLIALLEELNSYGCAYIELSSEQVIEVAIDDDAGFTRLRVAAGAEEEFEDCGIREVTNLLESHQVKEIR</sequence>
<gene>
    <name evidence="1" type="ORF">OPT817_64</name>
</gene>
<reference evidence="1" key="1">
    <citation type="submission" date="2021-10" db="EMBL/GenBank/DDBJ databases">
        <authorList>
            <person name="Dunn M."/>
            <person name="Sharma R."/>
            <person name="Krugar J."/>
            <person name="Thurgood T."/>
            <person name="Grose J.H."/>
        </authorList>
    </citation>
    <scope>NUCLEOTIDE SEQUENCE</scope>
</reference>
<dbReference type="Proteomes" id="UP000827631">
    <property type="component" value="Segment"/>
</dbReference>
<protein>
    <submittedName>
        <fullName evidence="1">Uncharacterized protein</fullName>
    </submittedName>
</protein>
<name>A0AC61TPY3_9CAUD</name>
<proteinExistence type="predicted"/>